<dbReference type="PANTHER" id="PTHR43712:SF11">
    <property type="entry name" value="O-METHYLTRANSFERASE (AFU_ORTHOLOGUE AFUA_2G17820)-RELATED"/>
    <property type="match status" value="1"/>
</dbReference>
<protein>
    <submittedName>
        <fullName evidence="7">S-adenosyl-L-methionine-dependent methyltransferase</fullName>
    </submittedName>
</protein>
<evidence type="ECO:0000256" key="4">
    <source>
        <dbReference type="PIRSR" id="PIRSR005739-1"/>
    </source>
</evidence>
<dbReference type="Gene3D" id="1.10.10.10">
    <property type="entry name" value="Winged helix-like DNA-binding domain superfamily/Winged helix DNA-binding domain"/>
    <property type="match status" value="1"/>
</dbReference>
<dbReference type="PROSITE" id="PS51683">
    <property type="entry name" value="SAM_OMT_II"/>
    <property type="match status" value="1"/>
</dbReference>
<proteinExistence type="predicted"/>
<sequence>MAAALTKGLLKFSKDPPSHLSNEERLAFRDACQKASLSVENPLEATVRFMFGAYESVALCLGANMQLLDLGVKAEGPITAVDLTSASGADVLLTVRVMRMLVAMGIFKEVGHHTYSANPIANVWTVGSPLREAIIHMASQIPPVTFLPEYFEEKGYHNPDNSDNVEKKLLLPENDESSILLVDVGGNVGHDLVNFKTRYPDQRGRLIVEDTPAMVDSATDLPPGIEKVGHDFFKPQPRALQHAKAYYLRNVLHDWPDKNAKIILENVRELMTAESILLVDEYAIPEDNVALYQAELDFTMMGIHTSLDRTPSQFEELLNSAGFKIIGTHRPRDFEAVLLEK</sequence>
<dbReference type="OrthoDB" id="1535081at2759"/>
<dbReference type="EMBL" id="MU001498">
    <property type="protein sequence ID" value="KAF2446061.1"/>
    <property type="molecule type" value="Genomic_DNA"/>
</dbReference>
<dbReference type="Pfam" id="PF08100">
    <property type="entry name" value="Dimerisation"/>
    <property type="match status" value="1"/>
</dbReference>
<dbReference type="Pfam" id="PF00891">
    <property type="entry name" value="Methyltransf_2"/>
    <property type="match status" value="1"/>
</dbReference>
<dbReference type="InterPro" id="IPR012967">
    <property type="entry name" value="COMT_dimerisation"/>
</dbReference>
<keyword evidence="1 7" id="KW-0489">Methyltransferase</keyword>
<dbReference type="InterPro" id="IPR001077">
    <property type="entry name" value="COMT_C"/>
</dbReference>
<evidence type="ECO:0000256" key="3">
    <source>
        <dbReference type="ARBA" id="ARBA00022691"/>
    </source>
</evidence>
<comment type="caution">
    <text evidence="7">The sequence shown here is derived from an EMBL/GenBank/DDBJ whole genome shotgun (WGS) entry which is preliminary data.</text>
</comment>
<dbReference type="GO" id="GO:0008171">
    <property type="term" value="F:O-methyltransferase activity"/>
    <property type="evidence" value="ECO:0007669"/>
    <property type="project" value="InterPro"/>
</dbReference>
<dbReference type="InterPro" id="IPR016461">
    <property type="entry name" value="COMT-like"/>
</dbReference>
<dbReference type="SUPFAM" id="SSF46785">
    <property type="entry name" value="Winged helix' DNA-binding domain"/>
    <property type="match status" value="1"/>
</dbReference>
<reference evidence="7" key="1">
    <citation type="journal article" date="2020" name="Stud. Mycol.">
        <title>101 Dothideomycetes genomes: a test case for predicting lifestyles and emergence of pathogens.</title>
        <authorList>
            <person name="Haridas S."/>
            <person name="Albert R."/>
            <person name="Binder M."/>
            <person name="Bloem J."/>
            <person name="Labutti K."/>
            <person name="Salamov A."/>
            <person name="Andreopoulos B."/>
            <person name="Baker S."/>
            <person name="Barry K."/>
            <person name="Bills G."/>
            <person name="Bluhm B."/>
            <person name="Cannon C."/>
            <person name="Castanera R."/>
            <person name="Culley D."/>
            <person name="Daum C."/>
            <person name="Ezra D."/>
            <person name="Gonzalez J."/>
            <person name="Henrissat B."/>
            <person name="Kuo A."/>
            <person name="Liang C."/>
            <person name="Lipzen A."/>
            <person name="Lutzoni F."/>
            <person name="Magnuson J."/>
            <person name="Mondo S."/>
            <person name="Nolan M."/>
            <person name="Ohm R."/>
            <person name="Pangilinan J."/>
            <person name="Park H.-J."/>
            <person name="Ramirez L."/>
            <person name="Alfaro M."/>
            <person name="Sun H."/>
            <person name="Tritt A."/>
            <person name="Yoshinaga Y."/>
            <person name="Zwiers L.-H."/>
            <person name="Turgeon B."/>
            <person name="Goodwin S."/>
            <person name="Spatafora J."/>
            <person name="Crous P."/>
            <person name="Grigoriev I."/>
        </authorList>
    </citation>
    <scope>NUCLEOTIDE SEQUENCE</scope>
    <source>
        <strain evidence="7">CBS 690.94</strain>
    </source>
</reference>
<dbReference type="AlphaFoldDB" id="A0A9P4UD84"/>
<evidence type="ECO:0000313" key="8">
    <source>
        <dbReference type="Proteomes" id="UP000799764"/>
    </source>
</evidence>
<name>A0A9P4UD84_9PLEO</name>
<evidence type="ECO:0000256" key="1">
    <source>
        <dbReference type="ARBA" id="ARBA00022603"/>
    </source>
</evidence>
<evidence type="ECO:0000313" key="7">
    <source>
        <dbReference type="EMBL" id="KAF2446061.1"/>
    </source>
</evidence>
<dbReference type="InterPro" id="IPR036390">
    <property type="entry name" value="WH_DNA-bd_sf"/>
</dbReference>
<dbReference type="InterPro" id="IPR029063">
    <property type="entry name" value="SAM-dependent_MTases_sf"/>
</dbReference>
<organism evidence="7 8">
    <name type="scientific">Karstenula rhodostoma CBS 690.94</name>
    <dbReference type="NCBI Taxonomy" id="1392251"/>
    <lineage>
        <taxon>Eukaryota</taxon>
        <taxon>Fungi</taxon>
        <taxon>Dikarya</taxon>
        <taxon>Ascomycota</taxon>
        <taxon>Pezizomycotina</taxon>
        <taxon>Dothideomycetes</taxon>
        <taxon>Pleosporomycetidae</taxon>
        <taxon>Pleosporales</taxon>
        <taxon>Massarineae</taxon>
        <taxon>Didymosphaeriaceae</taxon>
        <taxon>Karstenula</taxon>
    </lineage>
</organism>
<evidence type="ECO:0000256" key="2">
    <source>
        <dbReference type="ARBA" id="ARBA00022679"/>
    </source>
</evidence>
<dbReference type="Gene3D" id="3.40.50.150">
    <property type="entry name" value="Vaccinia Virus protein VP39"/>
    <property type="match status" value="1"/>
</dbReference>
<evidence type="ECO:0000259" key="5">
    <source>
        <dbReference type="Pfam" id="PF00891"/>
    </source>
</evidence>
<gene>
    <name evidence="7" type="ORF">P171DRAFT_462522</name>
</gene>
<dbReference type="InterPro" id="IPR036388">
    <property type="entry name" value="WH-like_DNA-bd_sf"/>
</dbReference>
<dbReference type="GO" id="GO:0032259">
    <property type="term" value="P:methylation"/>
    <property type="evidence" value="ECO:0007669"/>
    <property type="project" value="UniProtKB-KW"/>
</dbReference>
<feature type="active site" description="Proton acceptor" evidence="4">
    <location>
        <position position="253"/>
    </location>
</feature>
<dbReference type="PANTHER" id="PTHR43712">
    <property type="entry name" value="PUTATIVE (AFU_ORTHOLOGUE AFUA_4G14580)-RELATED"/>
    <property type="match status" value="1"/>
</dbReference>
<evidence type="ECO:0000259" key="6">
    <source>
        <dbReference type="Pfam" id="PF08100"/>
    </source>
</evidence>
<keyword evidence="3" id="KW-0949">S-adenosyl-L-methionine</keyword>
<dbReference type="GO" id="GO:0046983">
    <property type="term" value="F:protein dimerization activity"/>
    <property type="evidence" value="ECO:0007669"/>
    <property type="project" value="InterPro"/>
</dbReference>
<dbReference type="SUPFAM" id="SSF53335">
    <property type="entry name" value="S-adenosyl-L-methionine-dependent methyltransferases"/>
    <property type="match status" value="1"/>
</dbReference>
<feature type="domain" description="O-methyltransferase dimerisation" evidence="6">
    <location>
        <begin position="48"/>
        <end position="126"/>
    </location>
</feature>
<keyword evidence="2" id="KW-0808">Transferase</keyword>
<accession>A0A9P4UD84</accession>
<dbReference type="Proteomes" id="UP000799764">
    <property type="component" value="Unassembled WGS sequence"/>
</dbReference>
<keyword evidence="8" id="KW-1185">Reference proteome</keyword>
<feature type="domain" description="O-methyltransferase C-terminal" evidence="5">
    <location>
        <begin position="180"/>
        <end position="324"/>
    </location>
</feature>
<dbReference type="PIRSF" id="PIRSF005739">
    <property type="entry name" value="O-mtase"/>
    <property type="match status" value="1"/>
</dbReference>